<dbReference type="Proteomes" id="UP000799436">
    <property type="component" value="Unassembled WGS sequence"/>
</dbReference>
<evidence type="ECO:0000256" key="10">
    <source>
        <dbReference type="RuleBase" id="RU364013"/>
    </source>
</evidence>
<evidence type="ECO:0000313" key="14">
    <source>
        <dbReference type="Proteomes" id="UP000799436"/>
    </source>
</evidence>
<feature type="compositionally biased region" description="Acidic residues" evidence="11">
    <location>
        <begin position="215"/>
        <end position="230"/>
    </location>
</feature>
<dbReference type="Pfam" id="PF21103">
    <property type="entry name" value="PH1_SSRP1-like"/>
    <property type="match status" value="1"/>
</dbReference>
<dbReference type="CDD" id="cd13229">
    <property type="entry name" value="PH_TFIIH"/>
    <property type="match status" value="1"/>
</dbReference>
<evidence type="ECO:0000256" key="1">
    <source>
        <dbReference type="ARBA" id="ARBA00010060"/>
    </source>
</evidence>
<dbReference type="CDD" id="cd13230">
    <property type="entry name" value="PH1_SSRP1-like"/>
    <property type="match status" value="1"/>
</dbReference>
<dbReference type="InterPro" id="IPR024954">
    <property type="entry name" value="SSRP1_DD"/>
</dbReference>
<dbReference type="SUPFAM" id="SSF50729">
    <property type="entry name" value="PH domain-like"/>
    <property type="match status" value="1"/>
</dbReference>
<dbReference type="InterPro" id="IPR011993">
    <property type="entry name" value="PH-like_dom_sf"/>
</dbReference>
<feature type="domain" description="Histone chaperone RTT106/FACT complex subunit SPT16-like middle" evidence="12">
    <location>
        <begin position="395"/>
        <end position="489"/>
    </location>
</feature>
<feature type="region of interest" description="Disordered" evidence="11">
    <location>
        <begin position="205"/>
        <end position="231"/>
    </location>
</feature>
<keyword evidence="14" id="KW-1185">Reference proteome</keyword>
<dbReference type="SMART" id="SM01287">
    <property type="entry name" value="Rtt106"/>
    <property type="match status" value="1"/>
</dbReference>
<evidence type="ECO:0000256" key="11">
    <source>
        <dbReference type="SAM" id="MobiDB-lite"/>
    </source>
</evidence>
<dbReference type="PANTHER" id="PTHR45849:SF1">
    <property type="entry name" value="FACT COMPLEX SUBUNIT SSRP1"/>
    <property type="match status" value="1"/>
</dbReference>
<dbReference type="GO" id="GO:0006281">
    <property type="term" value="P:DNA repair"/>
    <property type="evidence" value="ECO:0007669"/>
    <property type="project" value="UniProtKB-KW"/>
</dbReference>
<reference evidence="13" key="1">
    <citation type="journal article" date="2020" name="Stud. Mycol.">
        <title>101 Dothideomycetes genomes: a test case for predicting lifestyles and emergence of pathogens.</title>
        <authorList>
            <person name="Haridas S."/>
            <person name="Albert R."/>
            <person name="Binder M."/>
            <person name="Bloem J."/>
            <person name="Labutti K."/>
            <person name="Salamov A."/>
            <person name="Andreopoulos B."/>
            <person name="Baker S."/>
            <person name="Barry K."/>
            <person name="Bills G."/>
            <person name="Bluhm B."/>
            <person name="Cannon C."/>
            <person name="Castanera R."/>
            <person name="Culley D."/>
            <person name="Daum C."/>
            <person name="Ezra D."/>
            <person name="Gonzalez J."/>
            <person name="Henrissat B."/>
            <person name="Kuo A."/>
            <person name="Liang C."/>
            <person name="Lipzen A."/>
            <person name="Lutzoni F."/>
            <person name="Magnuson J."/>
            <person name="Mondo S."/>
            <person name="Nolan M."/>
            <person name="Ohm R."/>
            <person name="Pangilinan J."/>
            <person name="Park H.-J."/>
            <person name="Ramirez L."/>
            <person name="Alfaro M."/>
            <person name="Sun H."/>
            <person name="Tritt A."/>
            <person name="Yoshinaga Y."/>
            <person name="Zwiers L.-H."/>
            <person name="Turgeon B."/>
            <person name="Goodwin S."/>
            <person name="Spatafora J."/>
            <person name="Crous P."/>
            <person name="Grigoriev I."/>
        </authorList>
    </citation>
    <scope>NUCLEOTIDE SEQUENCE</scope>
    <source>
        <strain evidence="13">CBS 116005</strain>
    </source>
</reference>
<comment type="similarity">
    <text evidence="1 10">Belongs to the SSRP1 family.</text>
</comment>
<comment type="subcellular location">
    <subcellularLocation>
        <location evidence="10">Nucleus</location>
    </subcellularLocation>
    <subcellularLocation>
        <location evidence="10">Chromosome</location>
    </subcellularLocation>
</comment>
<keyword evidence="3 10" id="KW-0235">DNA replication</keyword>
<dbReference type="OrthoDB" id="498543at2759"/>
<evidence type="ECO:0000256" key="7">
    <source>
        <dbReference type="ARBA" id="ARBA00023204"/>
    </source>
</evidence>
<evidence type="ECO:0000256" key="8">
    <source>
        <dbReference type="ARBA" id="ARBA00023242"/>
    </source>
</evidence>
<keyword evidence="8 10" id="KW-0539">Nucleus</keyword>
<feature type="compositionally biased region" description="Acidic residues" evidence="11">
    <location>
        <begin position="556"/>
        <end position="568"/>
    </location>
</feature>
<dbReference type="InterPro" id="IPR038167">
    <property type="entry name" value="SSRP1_sf"/>
</dbReference>
<dbReference type="GO" id="GO:0042393">
    <property type="term" value="F:histone binding"/>
    <property type="evidence" value="ECO:0007669"/>
    <property type="project" value="TreeGrafter"/>
</dbReference>
<dbReference type="Pfam" id="PF03531">
    <property type="entry name" value="SSrecog"/>
    <property type="match status" value="1"/>
</dbReference>
<dbReference type="InterPro" id="IPR000969">
    <property type="entry name" value="SSRP1/POB3"/>
</dbReference>
<dbReference type="InterPro" id="IPR048993">
    <property type="entry name" value="SSRP1-like_PH1"/>
</dbReference>
<dbReference type="EMBL" id="ML995827">
    <property type="protein sequence ID" value="KAF2770305.1"/>
    <property type="molecule type" value="Genomic_DNA"/>
</dbReference>
<dbReference type="CDD" id="cd13231">
    <property type="entry name" value="PH2_SSRP1-like"/>
    <property type="match status" value="1"/>
</dbReference>
<evidence type="ECO:0000313" key="13">
    <source>
        <dbReference type="EMBL" id="KAF2770305.1"/>
    </source>
</evidence>
<dbReference type="PRINTS" id="PR00887">
    <property type="entry name" value="SSRCOGNITION"/>
</dbReference>
<protein>
    <recommendedName>
        <fullName evidence="10">FACT complex subunit POB3</fullName>
    </recommendedName>
</protein>
<feature type="compositionally biased region" description="Basic residues" evidence="11">
    <location>
        <begin position="581"/>
        <end position="590"/>
    </location>
</feature>
<evidence type="ECO:0000256" key="9">
    <source>
        <dbReference type="ARBA" id="ARBA00025370"/>
    </source>
</evidence>
<dbReference type="AlphaFoldDB" id="A0A6G1LBS8"/>
<dbReference type="InterPro" id="IPR035417">
    <property type="entry name" value="SSRP1/POB3_N"/>
</dbReference>
<sequence length="590" mass="65704">MALKTGSRNANTVIYGPRESFENIYLDLSKQPGKCRLAEGGIGWKPQGGDTFTLDKSDLQFAQWSRAARGYELRIVSRNVGVVQLDGFKQDDFDTIQKCFKVWYGVELVHKEHALRGWNWGKGEMGRNELTFNVRNQPAFEIPFSEISNTNLAGKNEVAVEFSLPGDGDDTGTNGHLGGARSKGKKMGGAVDQLTEMRFYIPGTEKKSKKKGDGEDGEEVDGEDGDDEQEQSAAQMFYESLMDKAEIGEVAGETYATFLEILHLTPRGRFDIDLYEKSFRLRGKTYDYKVSYENAKRFFILPKPDDMHQLLCIGLDPPLRQGQTRYPFIVMQFRRDEEVNIELNMTEEVLNSKYQGKLQPRYEAPIGNVIAKIFHGLTGKKLFQPSQDFTSHHQQSGVKCSIKANEGHLFCLDRALLFVPKPATYISFDNVSVVTMSRVGGAISASRTFDISVTLKNGAGEHQFSNINREEQQPLEDFFKRKGIKCKNEMDVDNAMMAAALNGNPDLASSEDEEEVVARGSAAEDDDESPDEDFQADSESDVAEEFDSDAKSSGADSDEEMEDADDDAAGPASDTAEKVERPKKKAKTGK</sequence>
<dbReference type="FunFam" id="2.30.29.30:FF:000146">
    <property type="entry name" value="FACT complex subunit POB3"/>
    <property type="match status" value="1"/>
</dbReference>
<evidence type="ECO:0000256" key="4">
    <source>
        <dbReference type="ARBA" id="ARBA00022763"/>
    </source>
</evidence>
<feature type="compositionally biased region" description="Acidic residues" evidence="11">
    <location>
        <begin position="523"/>
        <end position="547"/>
    </location>
</feature>
<evidence type="ECO:0000256" key="5">
    <source>
        <dbReference type="ARBA" id="ARBA00023015"/>
    </source>
</evidence>
<feature type="region of interest" description="Disordered" evidence="11">
    <location>
        <begin position="503"/>
        <end position="590"/>
    </location>
</feature>
<name>A0A6G1LBS8_9PEZI</name>
<evidence type="ECO:0000259" key="12">
    <source>
        <dbReference type="SMART" id="SM01287"/>
    </source>
</evidence>
<dbReference type="InterPro" id="IPR013719">
    <property type="entry name" value="RTT106/SPT16-like_middle_dom"/>
</dbReference>
<evidence type="ECO:0000256" key="2">
    <source>
        <dbReference type="ARBA" id="ARBA00022454"/>
    </source>
</evidence>
<feature type="region of interest" description="Disordered" evidence="11">
    <location>
        <begin position="165"/>
        <end position="189"/>
    </location>
</feature>
<dbReference type="Gene3D" id="2.30.29.150">
    <property type="match status" value="1"/>
</dbReference>
<dbReference type="FunFam" id="2.30.29.220:FF:000003">
    <property type="entry name" value="FACT complex subunit POB3"/>
    <property type="match status" value="1"/>
</dbReference>
<gene>
    <name evidence="13" type="ORF">EJ03DRAFT_373895</name>
</gene>
<comment type="function">
    <text evidence="9 10">Component of the FACT complex, a general chromatin factor that acts to reorganize nucleosomes. The FACT complex is involved in multiple processes that require DNA as a template such as mRNA elongation, DNA replication and DNA repair. During transcription elongation the FACT complex acts as a histone chaperone that both destabilizes and restores nucleosomal structure. It facilitates the passage of RNA polymerase II and transcription by promoting the dissociation of one histone H2A-H2B dimer from the nucleosome, then subsequently promotes the reestablishment of the nucleosome following the passage of RNA polymerase II.</text>
</comment>
<keyword evidence="2 10" id="KW-0158">Chromosome</keyword>
<proteinExistence type="inferred from homology"/>
<dbReference type="GO" id="GO:0006260">
    <property type="term" value="P:DNA replication"/>
    <property type="evidence" value="ECO:0007669"/>
    <property type="project" value="UniProtKB-KW"/>
</dbReference>
<dbReference type="Pfam" id="PF08512">
    <property type="entry name" value="Rttp106-like_middle"/>
    <property type="match status" value="1"/>
</dbReference>
<dbReference type="PANTHER" id="PTHR45849">
    <property type="entry name" value="FACT COMPLEX SUBUNIT SSRP1"/>
    <property type="match status" value="1"/>
</dbReference>
<evidence type="ECO:0000256" key="3">
    <source>
        <dbReference type="ARBA" id="ARBA00022705"/>
    </source>
</evidence>
<evidence type="ECO:0000256" key="6">
    <source>
        <dbReference type="ARBA" id="ARBA00023163"/>
    </source>
</evidence>
<dbReference type="GO" id="GO:0003677">
    <property type="term" value="F:DNA binding"/>
    <property type="evidence" value="ECO:0007669"/>
    <property type="project" value="InterPro"/>
</dbReference>
<keyword evidence="5 10" id="KW-0805">Transcription regulation</keyword>
<accession>A0A6G1LBS8</accession>
<keyword evidence="6 10" id="KW-0804">Transcription</keyword>
<dbReference type="GO" id="GO:0035101">
    <property type="term" value="C:FACT complex"/>
    <property type="evidence" value="ECO:0007669"/>
    <property type="project" value="TreeGrafter"/>
</dbReference>
<dbReference type="InterPro" id="IPR050454">
    <property type="entry name" value="RTT106/SSRP1_HistChap/FACT"/>
</dbReference>
<dbReference type="Pfam" id="PF17292">
    <property type="entry name" value="POB3_N"/>
    <property type="match status" value="1"/>
</dbReference>
<dbReference type="GO" id="GO:0031491">
    <property type="term" value="F:nucleosome binding"/>
    <property type="evidence" value="ECO:0007669"/>
    <property type="project" value="TreeGrafter"/>
</dbReference>
<organism evidence="13 14">
    <name type="scientific">Teratosphaeria nubilosa</name>
    <dbReference type="NCBI Taxonomy" id="161662"/>
    <lineage>
        <taxon>Eukaryota</taxon>
        <taxon>Fungi</taxon>
        <taxon>Dikarya</taxon>
        <taxon>Ascomycota</taxon>
        <taxon>Pezizomycotina</taxon>
        <taxon>Dothideomycetes</taxon>
        <taxon>Dothideomycetidae</taxon>
        <taxon>Mycosphaerellales</taxon>
        <taxon>Teratosphaeriaceae</taxon>
        <taxon>Teratosphaeria</taxon>
    </lineage>
</organism>
<dbReference type="Gene3D" id="2.30.29.220">
    <property type="entry name" value="Structure-specific recognition protein (SSRP1)"/>
    <property type="match status" value="1"/>
</dbReference>
<dbReference type="Gene3D" id="2.30.29.30">
    <property type="entry name" value="Pleckstrin-homology domain (PH domain)/Phosphotyrosine-binding domain (PTB)"/>
    <property type="match status" value="2"/>
</dbReference>
<keyword evidence="4 10" id="KW-0227">DNA damage</keyword>
<keyword evidence="7 10" id="KW-0234">DNA repair</keyword>
<dbReference type="FunFam" id="2.30.29.150:FF:000001">
    <property type="entry name" value="Fact complex subunit ssrp1"/>
    <property type="match status" value="1"/>
</dbReference>